<accession>A0A7X5TUQ0</accession>
<comment type="caution">
    <text evidence="1">The sequence shown here is derived from an EMBL/GenBank/DDBJ whole genome shotgun (WGS) entry which is preliminary data.</text>
</comment>
<evidence type="ECO:0000313" key="1">
    <source>
        <dbReference type="EMBL" id="NIH54789.1"/>
    </source>
</evidence>
<reference evidence="1 2" key="1">
    <citation type="submission" date="2020-02" db="EMBL/GenBank/DDBJ databases">
        <title>Sequencing the genomes of 1000 actinobacteria strains.</title>
        <authorList>
            <person name="Klenk H.-P."/>
        </authorList>
    </citation>
    <scope>NUCLEOTIDE SEQUENCE [LARGE SCALE GENOMIC DNA]</scope>
    <source>
        <strain evidence="1 2">DSM 27960</strain>
    </source>
</reference>
<evidence type="ECO:0000313" key="2">
    <source>
        <dbReference type="Proteomes" id="UP000541033"/>
    </source>
</evidence>
<gene>
    <name evidence="1" type="ORF">FHX76_002685</name>
</gene>
<dbReference type="AlphaFoldDB" id="A0A7X5TUQ0"/>
<dbReference type="RefSeq" id="WP_167151342.1">
    <property type="nucleotide sequence ID" value="NZ_JAAMOX010000002.1"/>
</dbReference>
<protein>
    <submittedName>
        <fullName evidence="1">DNA-binding transcriptional regulator PaaX</fullName>
    </submittedName>
</protein>
<sequence>MDDASVRLSVSPLKRRGIVESVKRDNVAAYRLPPALEVIFVVCEERIYHPKRAPSGDPRLLTSYSVVGSGRMLQHGLGRC</sequence>
<keyword evidence="2" id="KW-1185">Reference proteome</keyword>
<dbReference type="GO" id="GO:0003677">
    <property type="term" value="F:DNA binding"/>
    <property type="evidence" value="ECO:0007669"/>
    <property type="project" value="UniProtKB-KW"/>
</dbReference>
<proteinExistence type="predicted"/>
<name>A0A7X5TUQ0_9MICO</name>
<keyword evidence="1" id="KW-0238">DNA-binding</keyword>
<dbReference type="Proteomes" id="UP000541033">
    <property type="component" value="Unassembled WGS sequence"/>
</dbReference>
<organism evidence="1 2">
    <name type="scientific">Lysinibacter cavernae</name>
    <dbReference type="NCBI Taxonomy" id="1640652"/>
    <lineage>
        <taxon>Bacteria</taxon>
        <taxon>Bacillati</taxon>
        <taxon>Actinomycetota</taxon>
        <taxon>Actinomycetes</taxon>
        <taxon>Micrococcales</taxon>
        <taxon>Microbacteriaceae</taxon>
        <taxon>Lysinibacter</taxon>
    </lineage>
</organism>
<dbReference type="EMBL" id="JAAMOX010000002">
    <property type="protein sequence ID" value="NIH54789.1"/>
    <property type="molecule type" value="Genomic_DNA"/>
</dbReference>